<accession>A0A0A8YGW6</accession>
<reference evidence="1" key="2">
    <citation type="journal article" date="2015" name="Data Brief">
        <title>Shoot transcriptome of the giant reed, Arundo donax.</title>
        <authorList>
            <person name="Barrero R.A."/>
            <person name="Guerrero F.D."/>
            <person name="Moolhuijzen P."/>
            <person name="Goolsby J.A."/>
            <person name="Tidwell J."/>
            <person name="Bellgard S.E."/>
            <person name="Bellgard M.I."/>
        </authorList>
    </citation>
    <scope>NUCLEOTIDE SEQUENCE</scope>
    <source>
        <tissue evidence="1">Shoot tissue taken approximately 20 cm above the soil surface</tissue>
    </source>
</reference>
<name>A0A0A8YGW6_ARUDO</name>
<reference evidence="1" key="1">
    <citation type="submission" date="2014-09" db="EMBL/GenBank/DDBJ databases">
        <authorList>
            <person name="Magalhaes I.L.F."/>
            <person name="Oliveira U."/>
            <person name="Santos F.R."/>
            <person name="Vidigal T.H.D.A."/>
            <person name="Brescovit A.D."/>
            <person name="Santos A.J."/>
        </authorList>
    </citation>
    <scope>NUCLEOTIDE SEQUENCE</scope>
    <source>
        <tissue evidence="1">Shoot tissue taken approximately 20 cm above the soil surface</tissue>
    </source>
</reference>
<proteinExistence type="predicted"/>
<dbReference type="EMBL" id="GBRH01273310">
    <property type="protein sequence ID" value="JAD24585.1"/>
    <property type="molecule type" value="Transcribed_RNA"/>
</dbReference>
<organism evidence="1">
    <name type="scientific">Arundo donax</name>
    <name type="common">Giant reed</name>
    <name type="synonym">Donax arundinaceus</name>
    <dbReference type="NCBI Taxonomy" id="35708"/>
    <lineage>
        <taxon>Eukaryota</taxon>
        <taxon>Viridiplantae</taxon>
        <taxon>Streptophyta</taxon>
        <taxon>Embryophyta</taxon>
        <taxon>Tracheophyta</taxon>
        <taxon>Spermatophyta</taxon>
        <taxon>Magnoliopsida</taxon>
        <taxon>Liliopsida</taxon>
        <taxon>Poales</taxon>
        <taxon>Poaceae</taxon>
        <taxon>PACMAD clade</taxon>
        <taxon>Arundinoideae</taxon>
        <taxon>Arundineae</taxon>
        <taxon>Arundo</taxon>
    </lineage>
</organism>
<dbReference type="AlphaFoldDB" id="A0A0A8YGW6"/>
<protein>
    <submittedName>
        <fullName evidence="1">Uncharacterized protein</fullName>
    </submittedName>
</protein>
<sequence>MVQIVKSAYKIPAFQNRA</sequence>
<evidence type="ECO:0000313" key="1">
    <source>
        <dbReference type="EMBL" id="JAD24585.1"/>
    </source>
</evidence>